<accession>A0A1I6NSL7</accession>
<dbReference type="EMBL" id="FOZV01000001">
    <property type="protein sequence ID" value="SFS30858.1"/>
    <property type="molecule type" value="Genomic_DNA"/>
</dbReference>
<gene>
    <name evidence="2" type="ORF">SAMN05192570_0441</name>
</gene>
<dbReference type="STRING" id="871741.SAMN05192570_0441"/>
<evidence type="ECO:0000313" key="3">
    <source>
        <dbReference type="Proteomes" id="UP000198788"/>
    </source>
</evidence>
<evidence type="ECO:0008006" key="4">
    <source>
        <dbReference type="Google" id="ProtNLM"/>
    </source>
</evidence>
<dbReference type="Proteomes" id="UP000198788">
    <property type="component" value="Unassembled WGS sequence"/>
</dbReference>
<dbReference type="RefSeq" id="WP_092306295.1">
    <property type="nucleotide sequence ID" value="NZ_FOZV01000001.1"/>
</dbReference>
<dbReference type="AlphaFoldDB" id="A0A1I6NSL7"/>
<name>A0A1I6NSL7_9CAUL</name>
<feature type="compositionally biased region" description="Basic residues" evidence="1">
    <location>
        <begin position="77"/>
        <end position="91"/>
    </location>
</feature>
<feature type="region of interest" description="Disordered" evidence="1">
    <location>
        <begin position="74"/>
        <end position="100"/>
    </location>
</feature>
<reference evidence="3" key="1">
    <citation type="submission" date="2016-10" db="EMBL/GenBank/DDBJ databases">
        <authorList>
            <person name="Varghese N."/>
            <person name="Submissions S."/>
        </authorList>
    </citation>
    <scope>NUCLEOTIDE SEQUENCE [LARGE SCALE GENOMIC DNA]</scope>
    <source>
        <strain evidence="3">CGMCC 1.10683</strain>
    </source>
</reference>
<evidence type="ECO:0000256" key="1">
    <source>
        <dbReference type="SAM" id="MobiDB-lite"/>
    </source>
</evidence>
<sequence length="160" mass="17593">MAPRLKVFTWSDGFHAFTVAASSRPKALAAWGMERDIFASGLAREIREGPDYEAALARPGEVIERGLAVDVGEAAPRRKKARRAATGKRKGPSPAARERVRSLEAELRALQREQAAARRDLEAEAARVARALERLTLAQGRERDRLQARLDKARTALGKA</sequence>
<proteinExistence type="predicted"/>
<organism evidence="2 3">
    <name type="scientific">Brevundimonas viscosa</name>
    <dbReference type="NCBI Taxonomy" id="871741"/>
    <lineage>
        <taxon>Bacteria</taxon>
        <taxon>Pseudomonadati</taxon>
        <taxon>Pseudomonadota</taxon>
        <taxon>Alphaproteobacteria</taxon>
        <taxon>Caulobacterales</taxon>
        <taxon>Caulobacteraceae</taxon>
        <taxon>Brevundimonas</taxon>
    </lineage>
</organism>
<keyword evidence="3" id="KW-1185">Reference proteome</keyword>
<protein>
    <recommendedName>
        <fullName evidence="4">Cell envelope biogenesis protein TolA</fullName>
    </recommendedName>
</protein>
<evidence type="ECO:0000313" key="2">
    <source>
        <dbReference type="EMBL" id="SFS30858.1"/>
    </source>
</evidence>
<dbReference type="OrthoDB" id="7478510at2"/>